<keyword evidence="2" id="KW-1185">Reference proteome</keyword>
<proteinExistence type="predicted"/>
<dbReference type="Proteomes" id="UP000248790">
    <property type="component" value="Unassembled WGS sequence"/>
</dbReference>
<sequence>MKLPFQFYIVLRQQISYGFPFPIGNRLVSTGLKQQVDTFRVVWYVGVIRTFQPVNSPEKRIGLKIDASLIDFGSGLDQPPHHGWSSAPRSPVQCRTAVTTWMIDAGTVVDVQSSHLISMQTSSGNQWTILFFDQAVAINVRPVLQKYRCQFNGFFFRIIFRNTPSQIRCSGCAFVVFTSS</sequence>
<evidence type="ECO:0000313" key="2">
    <source>
        <dbReference type="Proteomes" id="UP000248790"/>
    </source>
</evidence>
<dbReference type="EMBL" id="QLMC01000003">
    <property type="protein sequence ID" value="RAJ98085.1"/>
    <property type="molecule type" value="Genomic_DNA"/>
</dbReference>
<organism evidence="1 2">
    <name type="scientific">Larkinella arboricola</name>
    <dbReference type="NCBI Taxonomy" id="643671"/>
    <lineage>
        <taxon>Bacteria</taxon>
        <taxon>Pseudomonadati</taxon>
        <taxon>Bacteroidota</taxon>
        <taxon>Cytophagia</taxon>
        <taxon>Cytophagales</taxon>
        <taxon>Spirosomataceae</taxon>
        <taxon>Larkinella</taxon>
    </lineage>
</organism>
<gene>
    <name evidence="1" type="ORF">LX87_02993</name>
</gene>
<protein>
    <submittedName>
        <fullName evidence="1">Uncharacterized protein</fullName>
    </submittedName>
</protein>
<reference evidence="1 2" key="1">
    <citation type="submission" date="2018-06" db="EMBL/GenBank/DDBJ databases">
        <title>Genomic Encyclopedia of Archaeal and Bacterial Type Strains, Phase II (KMG-II): from individual species to whole genera.</title>
        <authorList>
            <person name="Goeker M."/>
        </authorList>
    </citation>
    <scope>NUCLEOTIDE SEQUENCE [LARGE SCALE GENOMIC DNA]</scope>
    <source>
        <strain evidence="1 2">DSM 21851</strain>
    </source>
</reference>
<dbReference type="AlphaFoldDB" id="A0A327X0E1"/>
<evidence type="ECO:0000313" key="1">
    <source>
        <dbReference type="EMBL" id="RAJ98085.1"/>
    </source>
</evidence>
<comment type="caution">
    <text evidence="1">The sequence shown here is derived from an EMBL/GenBank/DDBJ whole genome shotgun (WGS) entry which is preliminary data.</text>
</comment>
<accession>A0A327X0E1</accession>
<name>A0A327X0E1_LARAB</name>